<protein>
    <submittedName>
        <fullName evidence="1">Uncharacterized protein</fullName>
    </submittedName>
</protein>
<dbReference type="AlphaFoldDB" id="A0A0F9AZF3"/>
<evidence type="ECO:0000313" key="1">
    <source>
        <dbReference type="EMBL" id="KKL15014.1"/>
    </source>
</evidence>
<reference evidence="1" key="1">
    <citation type="journal article" date="2015" name="Nature">
        <title>Complex archaea that bridge the gap between prokaryotes and eukaryotes.</title>
        <authorList>
            <person name="Spang A."/>
            <person name="Saw J.H."/>
            <person name="Jorgensen S.L."/>
            <person name="Zaremba-Niedzwiedzka K."/>
            <person name="Martijn J."/>
            <person name="Lind A.E."/>
            <person name="van Eijk R."/>
            <person name="Schleper C."/>
            <person name="Guy L."/>
            <person name="Ettema T.J."/>
        </authorList>
    </citation>
    <scope>NUCLEOTIDE SEQUENCE</scope>
</reference>
<dbReference type="EMBL" id="LAZR01040229">
    <property type="protein sequence ID" value="KKL15014.1"/>
    <property type="molecule type" value="Genomic_DNA"/>
</dbReference>
<name>A0A0F9AZF3_9ZZZZ</name>
<accession>A0A0F9AZF3</accession>
<sequence length="61" mass="6994">MRELKQSPDVGTFLHDIINRIDWSAVTEARVTEDPYRIVIDIKSTPSGLLRSPVVDEEEVR</sequence>
<organism evidence="1">
    <name type="scientific">marine sediment metagenome</name>
    <dbReference type="NCBI Taxonomy" id="412755"/>
    <lineage>
        <taxon>unclassified sequences</taxon>
        <taxon>metagenomes</taxon>
        <taxon>ecological metagenomes</taxon>
    </lineage>
</organism>
<proteinExistence type="predicted"/>
<comment type="caution">
    <text evidence="1">The sequence shown here is derived from an EMBL/GenBank/DDBJ whole genome shotgun (WGS) entry which is preliminary data.</text>
</comment>
<gene>
    <name evidence="1" type="ORF">LCGC14_2509850</name>
</gene>